<dbReference type="SMART" id="SM00129">
    <property type="entry name" value="KISc"/>
    <property type="match status" value="1"/>
</dbReference>
<dbReference type="OrthoDB" id="1937627at2759"/>
<dbReference type="PROSITE" id="PS50067">
    <property type="entry name" value="KINESIN_MOTOR_2"/>
    <property type="match status" value="1"/>
</dbReference>
<gene>
    <name evidence="4" type="ORF">MARPO_0073s0097</name>
</gene>
<comment type="caution">
    <text evidence="2">Lacks conserved residue(s) required for the propagation of feature annotation.</text>
</comment>
<dbReference type="GO" id="GO:0005524">
    <property type="term" value="F:ATP binding"/>
    <property type="evidence" value="ECO:0007669"/>
    <property type="project" value="InterPro"/>
</dbReference>
<keyword evidence="1" id="KW-0505">Motor protein</keyword>
<evidence type="ECO:0000313" key="5">
    <source>
        <dbReference type="Proteomes" id="UP000244005"/>
    </source>
</evidence>
<dbReference type="EMBL" id="KZ772745">
    <property type="protein sequence ID" value="PTQ35233.1"/>
    <property type="molecule type" value="Genomic_DNA"/>
</dbReference>
<organism evidence="4 5">
    <name type="scientific">Marchantia polymorpha</name>
    <name type="common">Common liverwort</name>
    <name type="synonym">Marchantia aquatica</name>
    <dbReference type="NCBI Taxonomy" id="3197"/>
    <lineage>
        <taxon>Eukaryota</taxon>
        <taxon>Viridiplantae</taxon>
        <taxon>Streptophyta</taxon>
        <taxon>Embryophyta</taxon>
        <taxon>Marchantiophyta</taxon>
        <taxon>Marchantiopsida</taxon>
        <taxon>Marchantiidae</taxon>
        <taxon>Marchantiales</taxon>
        <taxon>Marchantiaceae</taxon>
        <taxon>Marchantia</taxon>
    </lineage>
</organism>
<name>A0A2R6WN04_MARPO</name>
<dbReference type="InterPro" id="IPR036961">
    <property type="entry name" value="Kinesin_motor_dom_sf"/>
</dbReference>
<comment type="similarity">
    <text evidence="2">Belongs to the TRAFAC class myosin-kinesin ATPase superfamily. Kinesin family.</text>
</comment>
<dbReference type="Proteomes" id="UP000244005">
    <property type="component" value="Unassembled WGS sequence"/>
</dbReference>
<dbReference type="AlphaFoldDB" id="A0A2R6WN04"/>
<accession>A0A2R6WN04</accession>
<dbReference type="InterPro" id="IPR027640">
    <property type="entry name" value="Kinesin-like_fam"/>
</dbReference>
<dbReference type="GO" id="GO:0007018">
    <property type="term" value="P:microtubule-based movement"/>
    <property type="evidence" value="ECO:0000318"/>
    <property type="project" value="GO_Central"/>
</dbReference>
<dbReference type="PRINTS" id="PR00380">
    <property type="entry name" value="KINESINHEAVY"/>
</dbReference>
<dbReference type="GO" id="GO:0005737">
    <property type="term" value="C:cytoplasm"/>
    <property type="evidence" value="ECO:0000318"/>
    <property type="project" value="GO_Central"/>
</dbReference>
<dbReference type="InterPro" id="IPR001752">
    <property type="entry name" value="Kinesin_motor_dom"/>
</dbReference>
<dbReference type="SUPFAM" id="SSF52540">
    <property type="entry name" value="P-loop containing nucleoside triphosphate hydrolases"/>
    <property type="match status" value="1"/>
</dbReference>
<dbReference type="GO" id="GO:0008017">
    <property type="term" value="F:microtubule binding"/>
    <property type="evidence" value="ECO:0000318"/>
    <property type="project" value="GO_Central"/>
</dbReference>
<feature type="domain" description="Kinesin motor" evidence="3">
    <location>
        <begin position="1"/>
        <end position="470"/>
    </location>
</feature>
<dbReference type="GO" id="GO:0016887">
    <property type="term" value="F:ATP hydrolysis activity"/>
    <property type="evidence" value="ECO:0000318"/>
    <property type="project" value="GO_Central"/>
</dbReference>
<dbReference type="Pfam" id="PF00225">
    <property type="entry name" value="Kinesin"/>
    <property type="match status" value="1"/>
</dbReference>
<evidence type="ECO:0000259" key="3">
    <source>
        <dbReference type="PROSITE" id="PS50067"/>
    </source>
</evidence>
<protein>
    <recommendedName>
        <fullName evidence="3">Kinesin motor domain-containing protein</fullName>
    </recommendedName>
</protein>
<sequence length="497" mass="56434">MRAVACIASSEVRSKRVEEEEESSCNLIECGQVFAVAKALIDGIKTSLVVDVSSQLIRLMNNIEARHEDYDCRKTDLNRSSVSLKYKRVSIKKRESSVLLVNKPQGSLASHLDWMPTICIDENVYTVDEKIMACGQECSAKTYTMMGDDTVEGHGMVSYLEIYQERIRDLLVPFKVDPQAVRAEWQSCLDSGASRCGSVKSDRNWLESSDDTASYLSFGAGTLKSWKDKRAPSVCFDNPSTKEYLKLREHPVSGPYVKGLSWKDGYTWEDMEQIRLEGAARRTLGATPTNKCSDRGHTLFTMRIVKAWFMTPVSQRNCTNEYRESLISNFNVTVDYTHLKICQFRFSDRNSEFLTKLVEISNKFVVVQVSRRSRVFDDLKEQGNLIFRIKSPPFGYISEGTSLLFGNSVILNLSNNSKFVSYRSSALTYLLRDSLGGTDKTFLIAYLSPAEQDFQESVNTLRYAAKANHIQSSIISHPEKKKQLFVNMKKEAKIYRI</sequence>
<dbReference type="GO" id="GO:0005871">
    <property type="term" value="C:kinesin complex"/>
    <property type="evidence" value="ECO:0000318"/>
    <property type="project" value="GO_Central"/>
</dbReference>
<evidence type="ECO:0000313" key="4">
    <source>
        <dbReference type="EMBL" id="PTQ35233.1"/>
    </source>
</evidence>
<keyword evidence="5" id="KW-1185">Reference proteome</keyword>
<dbReference type="GO" id="GO:0003777">
    <property type="term" value="F:microtubule motor activity"/>
    <property type="evidence" value="ECO:0000318"/>
    <property type="project" value="GO_Central"/>
</dbReference>
<dbReference type="Gene3D" id="3.40.850.10">
    <property type="entry name" value="Kinesin motor domain"/>
    <property type="match status" value="1"/>
</dbReference>
<dbReference type="Gene3D" id="1.20.58.1980">
    <property type="match status" value="1"/>
</dbReference>
<proteinExistence type="inferred from homology"/>
<dbReference type="PANTHER" id="PTHR24115:SF546">
    <property type="entry name" value="KINESIN-LIKE PROTEIN KIF14"/>
    <property type="match status" value="1"/>
</dbReference>
<evidence type="ECO:0000256" key="2">
    <source>
        <dbReference type="PROSITE-ProRule" id="PRU00283"/>
    </source>
</evidence>
<dbReference type="PANTHER" id="PTHR24115">
    <property type="entry name" value="KINESIN-RELATED"/>
    <property type="match status" value="1"/>
</dbReference>
<evidence type="ECO:0000256" key="1">
    <source>
        <dbReference type="ARBA" id="ARBA00023175"/>
    </source>
</evidence>
<reference evidence="5" key="1">
    <citation type="journal article" date="2017" name="Cell">
        <title>Insights into land plant evolution garnered from the Marchantia polymorpha genome.</title>
        <authorList>
            <person name="Bowman J.L."/>
            <person name="Kohchi T."/>
            <person name="Yamato K.T."/>
            <person name="Jenkins J."/>
            <person name="Shu S."/>
            <person name="Ishizaki K."/>
            <person name="Yamaoka S."/>
            <person name="Nishihama R."/>
            <person name="Nakamura Y."/>
            <person name="Berger F."/>
            <person name="Adam C."/>
            <person name="Aki S.S."/>
            <person name="Althoff F."/>
            <person name="Araki T."/>
            <person name="Arteaga-Vazquez M.A."/>
            <person name="Balasubrmanian S."/>
            <person name="Barry K."/>
            <person name="Bauer D."/>
            <person name="Boehm C.R."/>
            <person name="Briginshaw L."/>
            <person name="Caballero-Perez J."/>
            <person name="Catarino B."/>
            <person name="Chen F."/>
            <person name="Chiyoda S."/>
            <person name="Chovatia M."/>
            <person name="Davies K.M."/>
            <person name="Delmans M."/>
            <person name="Demura T."/>
            <person name="Dierschke T."/>
            <person name="Dolan L."/>
            <person name="Dorantes-Acosta A.E."/>
            <person name="Eklund D.M."/>
            <person name="Florent S.N."/>
            <person name="Flores-Sandoval E."/>
            <person name="Fujiyama A."/>
            <person name="Fukuzawa H."/>
            <person name="Galik B."/>
            <person name="Grimanelli D."/>
            <person name="Grimwood J."/>
            <person name="Grossniklaus U."/>
            <person name="Hamada T."/>
            <person name="Haseloff J."/>
            <person name="Hetherington A.J."/>
            <person name="Higo A."/>
            <person name="Hirakawa Y."/>
            <person name="Hundley H.N."/>
            <person name="Ikeda Y."/>
            <person name="Inoue K."/>
            <person name="Inoue S.I."/>
            <person name="Ishida S."/>
            <person name="Jia Q."/>
            <person name="Kakita M."/>
            <person name="Kanazawa T."/>
            <person name="Kawai Y."/>
            <person name="Kawashima T."/>
            <person name="Kennedy M."/>
            <person name="Kinose K."/>
            <person name="Kinoshita T."/>
            <person name="Kohara Y."/>
            <person name="Koide E."/>
            <person name="Komatsu K."/>
            <person name="Kopischke S."/>
            <person name="Kubo M."/>
            <person name="Kyozuka J."/>
            <person name="Lagercrantz U."/>
            <person name="Lin S.S."/>
            <person name="Lindquist E."/>
            <person name="Lipzen A.M."/>
            <person name="Lu C.W."/>
            <person name="De Luna E."/>
            <person name="Martienssen R.A."/>
            <person name="Minamino N."/>
            <person name="Mizutani M."/>
            <person name="Mizutani M."/>
            <person name="Mochizuki N."/>
            <person name="Monte I."/>
            <person name="Mosher R."/>
            <person name="Nagasaki H."/>
            <person name="Nakagami H."/>
            <person name="Naramoto S."/>
            <person name="Nishitani K."/>
            <person name="Ohtani M."/>
            <person name="Okamoto T."/>
            <person name="Okumura M."/>
            <person name="Phillips J."/>
            <person name="Pollak B."/>
            <person name="Reinders A."/>
            <person name="Rovekamp M."/>
            <person name="Sano R."/>
            <person name="Sawa S."/>
            <person name="Schmid M.W."/>
            <person name="Shirakawa M."/>
            <person name="Solano R."/>
            <person name="Spunde A."/>
            <person name="Suetsugu N."/>
            <person name="Sugano S."/>
            <person name="Sugiyama A."/>
            <person name="Sun R."/>
            <person name="Suzuki Y."/>
            <person name="Takenaka M."/>
            <person name="Takezawa D."/>
            <person name="Tomogane H."/>
            <person name="Tsuzuki M."/>
            <person name="Ueda T."/>
            <person name="Umeda M."/>
            <person name="Ward J.M."/>
            <person name="Watanabe Y."/>
            <person name="Yazaki K."/>
            <person name="Yokoyama R."/>
            <person name="Yoshitake Y."/>
            <person name="Yotsui I."/>
            <person name="Zachgo S."/>
            <person name="Schmutz J."/>
        </authorList>
    </citation>
    <scope>NUCLEOTIDE SEQUENCE [LARGE SCALE GENOMIC DNA]</scope>
    <source>
        <strain evidence="5">Tak-1</strain>
    </source>
</reference>
<dbReference type="GO" id="GO:0005874">
    <property type="term" value="C:microtubule"/>
    <property type="evidence" value="ECO:0000318"/>
    <property type="project" value="GO_Central"/>
</dbReference>
<dbReference type="InterPro" id="IPR027417">
    <property type="entry name" value="P-loop_NTPase"/>
</dbReference>